<organism evidence="17 18">
    <name type="scientific">Selenomonas ruminantium</name>
    <dbReference type="NCBI Taxonomy" id="971"/>
    <lineage>
        <taxon>Bacteria</taxon>
        <taxon>Bacillati</taxon>
        <taxon>Bacillota</taxon>
        <taxon>Negativicutes</taxon>
        <taxon>Selenomonadales</taxon>
        <taxon>Selenomonadaceae</taxon>
        <taxon>Selenomonas</taxon>
    </lineage>
</organism>
<proteinExistence type="inferred from homology"/>
<evidence type="ECO:0000256" key="8">
    <source>
        <dbReference type="ARBA" id="ARBA00022741"/>
    </source>
</evidence>
<evidence type="ECO:0000256" key="11">
    <source>
        <dbReference type="ARBA" id="ARBA00022989"/>
    </source>
</evidence>
<dbReference type="Gene3D" id="3.30.450.20">
    <property type="entry name" value="PAS domain"/>
    <property type="match status" value="1"/>
</dbReference>
<dbReference type="InterPro" id="IPR005467">
    <property type="entry name" value="His_kinase_dom"/>
</dbReference>
<dbReference type="InterPro" id="IPR036890">
    <property type="entry name" value="HATPase_C_sf"/>
</dbReference>
<dbReference type="PROSITE" id="PS50109">
    <property type="entry name" value="HIS_KIN"/>
    <property type="match status" value="1"/>
</dbReference>
<evidence type="ECO:0000256" key="6">
    <source>
        <dbReference type="ARBA" id="ARBA00022679"/>
    </source>
</evidence>
<dbReference type="RefSeq" id="WP_074671905.1">
    <property type="nucleotide sequence ID" value="NZ_FNQG01000006.1"/>
</dbReference>
<dbReference type="GO" id="GO:0005886">
    <property type="term" value="C:plasma membrane"/>
    <property type="evidence" value="ECO:0007669"/>
    <property type="project" value="TreeGrafter"/>
</dbReference>
<dbReference type="Gene3D" id="1.10.287.130">
    <property type="match status" value="1"/>
</dbReference>
<dbReference type="SUPFAM" id="SSF55785">
    <property type="entry name" value="PYP-like sensor domain (PAS domain)"/>
    <property type="match status" value="1"/>
</dbReference>
<evidence type="ECO:0000256" key="4">
    <source>
        <dbReference type="ARBA" id="ARBA00012438"/>
    </source>
</evidence>
<evidence type="ECO:0000256" key="10">
    <source>
        <dbReference type="ARBA" id="ARBA00022840"/>
    </source>
</evidence>
<dbReference type="AlphaFoldDB" id="A0A1H3XLP5"/>
<keyword evidence="11" id="KW-1133">Transmembrane helix</keyword>
<dbReference type="PANTHER" id="PTHR43047:SF72">
    <property type="entry name" value="OSMOSENSING HISTIDINE PROTEIN KINASE SLN1"/>
    <property type="match status" value="1"/>
</dbReference>
<dbReference type="CDD" id="cd16922">
    <property type="entry name" value="HATPase_EvgS-ArcB-TorS-like"/>
    <property type="match status" value="1"/>
</dbReference>
<keyword evidence="7" id="KW-0812">Transmembrane</keyword>
<evidence type="ECO:0000256" key="14">
    <source>
        <dbReference type="ARBA" id="ARBA00074306"/>
    </source>
</evidence>
<comment type="similarity">
    <text evidence="3">In the N-terminal section; belongs to the phytochrome family.</text>
</comment>
<evidence type="ECO:0000256" key="13">
    <source>
        <dbReference type="ARBA" id="ARBA00023136"/>
    </source>
</evidence>
<evidence type="ECO:0000256" key="7">
    <source>
        <dbReference type="ARBA" id="ARBA00022692"/>
    </source>
</evidence>
<dbReference type="InterPro" id="IPR035965">
    <property type="entry name" value="PAS-like_dom_sf"/>
</dbReference>
<dbReference type="GO" id="GO:0000155">
    <property type="term" value="F:phosphorelay sensor kinase activity"/>
    <property type="evidence" value="ECO:0007669"/>
    <property type="project" value="InterPro"/>
</dbReference>
<dbReference type="EMBL" id="FNQG01000006">
    <property type="protein sequence ID" value="SEA00357.1"/>
    <property type="molecule type" value="Genomic_DNA"/>
</dbReference>
<dbReference type="EC" id="2.7.13.3" evidence="4"/>
<evidence type="ECO:0000256" key="5">
    <source>
        <dbReference type="ARBA" id="ARBA00022553"/>
    </source>
</evidence>
<evidence type="ECO:0000256" key="12">
    <source>
        <dbReference type="ARBA" id="ARBA00023012"/>
    </source>
</evidence>
<dbReference type="FunFam" id="3.30.565.10:FF:000010">
    <property type="entry name" value="Sensor histidine kinase RcsC"/>
    <property type="match status" value="1"/>
</dbReference>
<dbReference type="SMART" id="SM00388">
    <property type="entry name" value="HisKA"/>
    <property type="match status" value="1"/>
</dbReference>
<keyword evidence="6" id="KW-0808">Transferase</keyword>
<dbReference type="OrthoDB" id="9805486at2"/>
<protein>
    <recommendedName>
        <fullName evidence="14">Circadian input-output histidine kinase CikA</fullName>
        <ecNumber evidence="4">2.7.13.3</ecNumber>
    </recommendedName>
</protein>
<dbReference type="CDD" id="cd00082">
    <property type="entry name" value="HisKA"/>
    <property type="match status" value="1"/>
</dbReference>
<dbReference type="Gene3D" id="3.30.565.10">
    <property type="entry name" value="Histidine kinase-like ATPase, C-terminal domain"/>
    <property type="match status" value="1"/>
</dbReference>
<gene>
    <name evidence="17" type="ORF">SAMN05660648_01505</name>
</gene>
<dbReference type="Pfam" id="PF00512">
    <property type="entry name" value="HisKA"/>
    <property type="match status" value="1"/>
</dbReference>
<keyword evidence="13" id="KW-0472">Membrane</keyword>
<name>A0A1H3XLP5_SELRU</name>
<dbReference type="PANTHER" id="PTHR43047">
    <property type="entry name" value="TWO-COMPONENT HISTIDINE PROTEIN KINASE"/>
    <property type="match status" value="1"/>
</dbReference>
<keyword evidence="10" id="KW-0067">ATP-binding</keyword>
<feature type="domain" description="PAC" evidence="16">
    <location>
        <begin position="116"/>
        <end position="167"/>
    </location>
</feature>
<dbReference type="SUPFAM" id="SSF47384">
    <property type="entry name" value="Homodimeric domain of signal transducing histidine kinase"/>
    <property type="match status" value="1"/>
</dbReference>
<comment type="subcellular location">
    <subcellularLocation>
        <location evidence="2">Membrane</location>
    </subcellularLocation>
</comment>
<dbReference type="FunFam" id="1.10.287.130:FF:000004">
    <property type="entry name" value="Ethylene receptor 1"/>
    <property type="match status" value="1"/>
</dbReference>
<dbReference type="GO" id="GO:0005524">
    <property type="term" value="F:ATP binding"/>
    <property type="evidence" value="ECO:0007669"/>
    <property type="project" value="UniProtKB-KW"/>
</dbReference>
<evidence type="ECO:0000256" key="1">
    <source>
        <dbReference type="ARBA" id="ARBA00000085"/>
    </source>
</evidence>
<keyword evidence="5" id="KW-0597">Phosphoprotein</keyword>
<evidence type="ECO:0000256" key="9">
    <source>
        <dbReference type="ARBA" id="ARBA00022777"/>
    </source>
</evidence>
<dbReference type="GO" id="GO:0009927">
    <property type="term" value="F:histidine phosphotransfer kinase activity"/>
    <property type="evidence" value="ECO:0007669"/>
    <property type="project" value="TreeGrafter"/>
</dbReference>
<dbReference type="InterPro" id="IPR003594">
    <property type="entry name" value="HATPase_dom"/>
</dbReference>
<comment type="catalytic activity">
    <reaction evidence="1">
        <text>ATP + protein L-histidine = ADP + protein N-phospho-L-histidine.</text>
        <dbReference type="EC" id="2.7.13.3"/>
    </reaction>
</comment>
<evidence type="ECO:0000313" key="17">
    <source>
        <dbReference type="EMBL" id="SEA00357.1"/>
    </source>
</evidence>
<dbReference type="PRINTS" id="PR00344">
    <property type="entry name" value="BCTRLSENSOR"/>
</dbReference>
<evidence type="ECO:0000256" key="3">
    <source>
        <dbReference type="ARBA" id="ARBA00006402"/>
    </source>
</evidence>
<dbReference type="Pfam" id="PF02518">
    <property type="entry name" value="HATPase_c"/>
    <property type="match status" value="1"/>
</dbReference>
<keyword evidence="9 17" id="KW-0418">Kinase</keyword>
<evidence type="ECO:0000313" key="18">
    <source>
        <dbReference type="Proteomes" id="UP000183469"/>
    </source>
</evidence>
<dbReference type="Proteomes" id="UP000183469">
    <property type="component" value="Unassembled WGS sequence"/>
</dbReference>
<dbReference type="SMART" id="SM00387">
    <property type="entry name" value="HATPase_c"/>
    <property type="match status" value="1"/>
</dbReference>
<dbReference type="InterPro" id="IPR000700">
    <property type="entry name" value="PAS-assoc_C"/>
</dbReference>
<evidence type="ECO:0000259" key="15">
    <source>
        <dbReference type="PROSITE" id="PS50109"/>
    </source>
</evidence>
<evidence type="ECO:0000256" key="2">
    <source>
        <dbReference type="ARBA" id="ARBA00004370"/>
    </source>
</evidence>
<keyword evidence="12" id="KW-0902">Two-component regulatory system</keyword>
<dbReference type="SUPFAM" id="SSF55874">
    <property type="entry name" value="ATPase domain of HSP90 chaperone/DNA topoisomerase II/histidine kinase"/>
    <property type="match status" value="1"/>
</dbReference>
<sequence length="458" mass="51281">MQMTEKNLPSQLAGVMNQIEELEAQVQAGQEYMRAVFSAAKVGLCLLDAEGAVLAVNEMGRILMQTDGQNVVGRQFGDAFCCENSLEKGCGHGSNCRHCPVRRNIEAALADDEFSSEFSVQMKNAKTGDRLWLNLGVSQTGEGRDKQLIVTIVDVSVRKHYEQQLERAKRAAEEADRSKTQFISIMSHELRTPLNGIIGMMELAGREPLSEKQQKCLQNAKRSADDLLHILNDILDFAKLENDKLRLEELDFDLLESLQRIEEIYQPLVAAKGLKFVTTDFSTLPRFIRGDALRLRQVLHNILANALKFTETGRITMAVYQSVRHEQPTLEFSVEDTGIGVDARMKNKLFSPFTQADSSTTRLFGGTGLGLMISRQLVELMGGTMSLDSELGRGTCVSFWIPLQEADSAGQERRIFLRPRKKPADKQADTDPRTENLMHYCMQKLATDVEMAPREESS</sequence>
<dbReference type="InterPro" id="IPR036097">
    <property type="entry name" value="HisK_dim/P_sf"/>
</dbReference>
<dbReference type="InterPro" id="IPR004358">
    <property type="entry name" value="Sig_transdc_His_kin-like_C"/>
</dbReference>
<feature type="domain" description="Histidine kinase" evidence="15">
    <location>
        <begin position="185"/>
        <end position="405"/>
    </location>
</feature>
<dbReference type="PROSITE" id="PS50113">
    <property type="entry name" value="PAC"/>
    <property type="match status" value="1"/>
</dbReference>
<dbReference type="InterPro" id="IPR003661">
    <property type="entry name" value="HisK_dim/P_dom"/>
</dbReference>
<evidence type="ECO:0000259" key="16">
    <source>
        <dbReference type="PROSITE" id="PS50113"/>
    </source>
</evidence>
<keyword evidence="8" id="KW-0547">Nucleotide-binding</keyword>
<accession>A0A1H3XLP5</accession>
<reference evidence="17 18" key="1">
    <citation type="submission" date="2016-10" db="EMBL/GenBank/DDBJ databases">
        <authorList>
            <person name="de Groot N.N."/>
        </authorList>
    </citation>
    <scope>NUCLEOTIDE SEQUENCE [LARGE SCALE GENOMIC DNA]</scope>
    <source>
        <strain evidence="17 18">DSM 2872</strain>
    </source>
</reference>